<organism evidence="4">
    <name type="scientific">Lygus hesperus</name>
    <name type="common">Western plant bug</name>
    <dbReference type="NCBI Taxonomy" id="30085"/>
    <lineage>
        <taxon>Eukaryota</taxon>
        <taxon>Metazoa</taxon>
        <taxon>Ecdysozoa</taxon>
        <taxon>Arthropoda</taxon>
        <taxon>Hexapoda</taxon>
        <taxon>Insecta</taxon>
        <taxon>Pterygota</taxon>
        <taxon>Neoptera</taxon>
        <taxon>Paraneoptera</taxon>
        <taxon>Hemiptera</taxon>
        <taxon>Heteroptera</taxon>
        <taxon>Panheteroptera</taxon>
        <taxon>Cimicomorpha</taxon>
        <taxon>Miridae</taxon>
        <taxon>Mirini</taxon>
        <taxon>Lygus</taxon>
    </lineage>
</organism>
<keyword evidence="3" id="KW-0406">Ion transport</keyword>
<evidence type="ECO:0000313" key="4">
    <source>
        <dbReference type="EMBL" id="JAG62865.1"/>
    </source>
</evidence>
<keyword evidence="2" id="KW-0813">Transport</keyword>
<evidence type="ECO:0000256" key="1">
    <source>
        <dbReference type="ARBA" id="ARBA00005901"/>
    </source>
</evidence>
<comment type="similarity">
    <text evidence="1">Belongs to the V-ATPase E subunit family.</text>
</comment>
<dbReference type="InterPro" id="IPR002842">
    <property type="entry name" value="ATPase_V1_Esu"/>
</dbReference>
<sequence>MALSDADVQKQIKHMMAFIEQEANEKAEEIDAKAEEEFNIEKGRLVQQQRLKIMEYYEKKEKQVELQKKIQSSNMLNQARLKVLKVREDHVRNLLDEARKRLAEVPNDQKMYSELLTTLIVQALFQIMEPSVTLRVRQADKALVDSVLGKCQADYKAKIMKDTVLKIDTDNWLSPDTCGGIELVAMKGRIKICNTLESRLELIAQQLLPEIRTALFGRNPNRKFTD</sequence>
<proteinExistence type="inferred from homology"/>
<dbReference type="HAMAP" id="MF_00311">
    <property type="entry name" value="ATP_synth_E_arch"/>
    <property type="match status" value="1"/>
</dbReference>
<name>A0A0K8TCI2_LYGHE</name>
<evidence type="ECO:0000256" key="3">
    <source>
        <dbReference type="ARBA" id="ARBA00023065"/>
    </source>
</evidence>
<protein>
    <recommendedName>
        <fullName evidence="5">V-type proton ATPase subunit E</fullName>
    </recommendedName>
</protein>
<dbReference type="Pfam" id="PF01991">
    <property type="entry name" value="vATP-synt_E"/>
    <property type="match status" value="1"/>
</dbReference>
<dbReference type="InterPro" id="IPR038495">
    <property type="entry name" value="ATPase_E_C"/>
</dbReference>
<dbReference type="Gene3D" id="6.10.250.1620">
    <property type="match status" value="1"/>
</dbReference>
<dbReference type="EMBL" id="GBRD01002956">
    <property type="protein sequence ID" value="JAG62865.1"/>
    <property type="molecule type" value="Transcribed_RNA"/>
</dbReference>
<dbReference type="Gene3D" id="3.30.2320.30">
    <property type="entry name" value="ATP synthase, E subunit, C-terminal"/>
    <property type="match status" value="1"/>
</dbReference>
<dbReference type="AlphaFoldDB" id="A0A0K8TCI2"/>
<dbReference type="PANTHER" id="PTHR45715">
    <property type="entry name" value="ATPASE H+-TRANSPORTING V1 SUBUNIT E1A-RELATED"/>
    <property type="match status" value="1"/>
</dbReference>
<dbReference type="SUPFAM" id="SSF160527">
    <property type="entry name" value="V-type ATPase subunit E-like"/>
    <property type="match status" value="1"/>
</dbReference>
<accession>A0A0K8TCI2</accession>
<evidence type="ECO:0000256" key="2">
    <source>
        <dbReference type="ARBA" id="ARBA00022448"/>
    </source>
</evidence>
<reference evidence="4" key="1">
    <citation type="submission" date="2014-09" db="EMBL/GenBank/DDBJ databases">
        <authorList>
            <person name="Magalhaes I.L.F."/>
            <person name="Oliveira U."/>
            <person name="Santos F.R."/>
            <person name="Vidigal T.H.D.A."/>
            <person name="Brescovit A.D."/>
            <person name="Santos A.J."/>
        </authorList>
    </citation>
    <scope>NUCLEOTIDE SEQUENCE</scope>
</reference>
<dbReference type="GO" id="GO:0046961">
    <property type="term" value="F:proton-transporting ATPase activity, rotational mechanism"/>
    <property type="evidence" value="ECO:0007669"/>
    <property type="project" value="InterPro"/>
</dbReference>
<dbReference type="GO" id="GO:0033178">
    <property type="term" value="C:proton-transporting two-sector ATPase complex, catalytic domain"/>
    <property type="evidence" value="ECO:0007669"/>
    <property type="project" value="InterPro"/>
</dbReference>
<evidence type="ECO:0008006" key="5">
    <source>
        <dbReference type="Google" id="ProtNLM"/>
    </source>
</evidence>